<keyword evidence="2" id="KW-1185">Reference proteome</keyword>
<sequence>MFYRSISSNFGRTDSEATATDNRAVLSVSDAVIACAGGENGARVQTRRRTGNFYRHRHHHQHSPTEPFTLSLSPLCRLNTLIMLLQHPSSQLASCGYEPVARTLLCIMHNPRATEASCRSHTSNGILTRKHQKIVS</sequence>
<reference evidence="1" key="1">
    <citation type="submission" date="2020-01" db="EMBL/GenBank/DDBJ databases">
        <authorList>
            <consortium name="DOE Joint Genome Institute"/>
            <person name="Haridas S."/>
            <person name="Albert R."/>
            <person name="Binder M."/>
            <person name="Bloem J."/>
            <person name="Labutti K."/>
            <person name="Salamov A."/>
            <person name="Andreopoulos B."/>
            <person name="Baker S.E."/>
            <person name="Barry K."/>
            <person name="Bills G."/>
            <person name="Bluhm B.H."/>
            <person name="Cannon C."/>
            <person name="Castanera R."/>
            <person name="Culley D.E."/>
            <person name="Daum C."/>
            <person name="Ezra D."/>
            <person name="Gonzalez J.B."/>
            <person name="Henrissat B."/>
            <person name="Kuo A."/>
            <person name="Liang C."/>
            <person name="Lipzen A."/>
            <person name="Lutzoni F."/>
            <person name="Magnuson J."/>
            <person name="Mondo S."/>
            <person name="Nolan M."/>
            <person name="Ohm R."/>
            <person name="Pangilinan J."/>
            <person name="Park H.-J."/>
            <person name="Ramirez L."/>
            <person name="Alfaro M."/>
            <person name="Sun H."/>
            <person name="Tritt A."/>
            <person name="Yoshinaga Y."/>
            <person name="Zwiers L.-H."/>
            <person name="Turgeon B.G."/>
            <person name="Goodwin S.B."/>
            <person name="Spatafora J.W."/>
            <person name="Crous P.W."/>
            <person name="Grigoriev I.V."/>
        </authorList>
    </citation>
    <scope>NUCLEOTIDE SEQUENCE</scope>
    <source>
        <strain evidence="1">P77</strain>
    </source>
</reference>
<dbReference type="AlphaFoldDB" id="A0A6A5KEK1"/>
<protein>
    <submittedName>
        <fullName evidence="1">Uncharacterized protein</fullName>
    </submittedName>
</protein>
<organism evidence="1 2">
    <name type="scientific">Decorospora gaudefroyi</name>
    <dbReference type="NCBI Taxonomy" id="184978"/>
    <lineage>
        <taxon>Eukaryota</taxon>
        <taxon>Fungi</taxon>
        <taxon>Dikarya</taxon>
        <taxon>Ascomycota</taxon>
        <taxon>Pezizomycotina</taxon>
        <taxon>Dothideomycetes</taxon>
        <taxon>Pleosporomycetidae</taxon>
        <taxon>Pleosporales</taxon>
        <taxon>Pleosporineae</taxon>
        <taxon>Pleosporaceae</taxon>
        <taxon>Decorospora</taxon>
    </lineage>
</organism>
<dbReference type="EMBL" id="ML975329">
    <property type="protein sequence ID" value="KAF1832894.1"/>
    <property type="molecule type" value="Genomic_DNA"/>
</dbReference>
<name>A0A6A5KEK1_9PLEO</name>
<proteinExistence type="predicted"/>
<evidence type="ECO:0000313" key="2">
    <source>
        <dbReference type="Proteomes" id="UP000800040"/>
    </source>
</evidence>
<dbReference type="Proteomes" id="UP000800040">
    <property type="component" value="Unassembled WGS sequence"/>
</dbReference>
<accession>A0A6A5KEK1</accession>
<evidence type="ECO:0000313" key="1">
    <source>
        <dbReference type="EMBL" id="KAF1832894.1"/>
    </source>
</evidence>
<gene>
    <name evidence="1" type="ORF">BDW02DRAFT_405221</name>
</gene>